<dbReference type="InterPro" id="IPR019480">
    <property type="entry name" value="Dihydroorotate_DH_Fe-S-bd"/>
</dbReference>
<dbReference type="Pfam" id="PF00175">
    <property type="entry name" value="NAD_binding_1"/>
    <property type="match status" value="1"/>
</dbReference>
<organism evidence="1 2">
    <name type="scientific">Treponema bryantii</name>
    <dbReference type="NCBI Taxonomy" id="163"/>
    <lineage>
        <taxon>Bacteria</taxon>
        <taxon>Pseudomonadati</taxon>
        <taxon>Spirochaetota</taxon>
        <taxon>Spirochaetia</taxon>
        <taxon>Spirochaetales</taxon>
        <taxon>Treponemataceae</taxon>
        <taxon>Treponema</taxon>
    </lineage>
</organism>
<dbReference type="InterPro" id="IPR001433">
    <property type="entry name" value="OxRdtase_FAD/NAD-bd"/>
</dbReference>
<evidence type="ECO:0000313" key="1">
    <source>
        <dbReference type="EMBL" id="SEQ78450.1"/>
    </source>
</evidence>
<dbReference type="Gene3D" id="2.40.30.10">
    <property type="entry name" value="Translation factors"/>
    <property type="match status" value="1"/>
</dbReference>
<dbReference type="GO" id="GO:0046872">
    <property type="term" value="F:metal ion binding"/>
    <property type="evidence" value="ECO:0007669"/>
    <property type="project" value="UniProtKB-KW"/>
</dbReference>
<dbReference type="GO" id="GO:0006221">
    <property type="term" value="P:pyrimidine nucleotide biosynthetic process"/>
    <property type="evidence" value="ECO:0007669"/>
    <property type="project" value="InterPro"/>
</dbReference>
<accession>A0A1H9IV38</accession>
<dbReference type="Gene3D" id="3.40.50.80">
    <property type="entry name" value="Nucleotide-binding domain of ferredoxin-NADP reductase (FNR) module"/>
    <property type="match status" value="1"/>
</dbReference>
<dbReference type="PIRSF" id="PIRSF006816">
    <property type="entry name" value="Cyc3_hyd_g"/>
    <property type="match status" value="1"/>
</dbReference>
<dbReference type="GO" id="GO:0050660">
    <property type="term" value="F:flavin adenine dinucleotide binding"/>
    <property type="evidence" value="ECO:0007669"/>
    <property type="project" value="InterPro"/>
</dbReference>
<evidence type="ECO:0000313" key="2">
    <source>
        <dbReference type="Proteomes" id="UP000182360"/>
    </source>
</evidence>
<dbReference type="InterPro" id="IPR050353">
    <property type="entry name" value="PyrK_electron_transfer"/>
</dbReference>
<dbReference type="Proteomes" id="UP000182360">
    <property type="component" value="Unassembled WGS sequence"/>
</dbReference>
<dbReference type="SUPFAM" id="SSF52343">
    <property type="entry name" value="Ferredoxin reductase-like, C-terminal NADP-linked domain"/>
    <property type="match status" value="1"/>
</dbReference>
<proteinExistence type="predicted"/>
<dbReference type="EMBL" id="FOFU01000010">
    <property type="protein sequence ID" value="SEQ78450.1"/>
    <property type="molecule type" value="Genomic_DNA"/>
</dbReference>
<dbReference type="InterPro" id="IPR039261">
    <property type="entry name" value="FNR_nucleotide-bd"/>
</dbReference>
<sequence length="276" mass="30437">MEQNESFIPYIGKIIDIKQETPDVKTFSVVGLDGKKLFNHIPGQCAMLIVPGVGESMISITSSPTLESHMEFSIKKCGCVTEWLHNAEVGQQICLRGPVGNGFPVEGALKGKDILVIAGGIGIAPVHSVVNYMMDHRENYGKIQVIYGARSKADLVRLDEMQNVWMKQPNCSIDITIDRAEEGWDGHVGFVPPFITELKPDAGMTVIMCGPPILIHMSLKILKDLGFKDEQIFTTMEMRMKCGIGKCGRCNIGDKFVCKDGPVFSFDQLGELPPEY</sequence>
<protein>
    <submittedName>
        <fullName evidence="1">NAD(P)H-flavin reductase</fullName>
    </submittedName>
</protein>
<dbReference type="OrthoDB" id="9796486at2"/>
<reference evidence="1 2" key="1">
    <citation type="submission" date="2016-10" db="EMBL/GenBank/DDBJ databases">
        <authorList>
            <person name="de Groot N.N."/>
        </authorList>
    </citation>
    <scope>NUCLEOTIDE SEQUENCE [LARGE SCALE GENOMIC DNA]</scope>
    <source>
        <strain evidence="1 2">B25</strain>
    </source>
</reference>
<dbReference type="PANTHER" id="PTHR43513">
    <property type="entry name" value="DIHYDROOROTATE DEHYDROGENASE B (NAD(+)), ELECTRON TRANSFER SUBUNIT"/>
    <property type="match status" value="1"/>
</dbReference>
<dbReference type="STRING" id="163.SAMN04487775_102219"/>
<gene>
    <name evidence="1" type="ORF">SAMN04487977_110121</name>
</gene>
<dbReference type="CDD" id="cd06221">
    <property type="entry name" value="sulfite_reductase_like"/>
    <property type="match status" value="1"/>
</dbReference>
<dbReference type="InterPro" id="IPR017938">
    <property type="entry name" value="Riboflavin_synthase-like_b-brl"/>
</dbReference>
<dbReference type="eggNOG" id="COG0543">
    <property type="taxonomic scope" value="Bacteria"/>
</dbReference>
<dbReference type="PRINTS" id="PR00410">
    <property type="entry name" value="PHEHYDRXLASE"/>
</dbReference>
<dbReference type="InterPro" id="IPR017927">
    <property type="entry name" value="FAD-bd_FR_type"/>
</dbReference>
<name>A0A1H9IV38_9SPIR</name>
<dbReference type="Pfam" id="PF10418">
    <property type="entry name" value="DHODB_Fe-S_bind"/>
    <property type="match status" value="1"/>
</dbReference>
<dbReference type="PANTHER" id="PTHR43513:SF3">
    <property type="entry name" value="DIHYDROOROTATE DEHYDROGENASE B (NAD(+)), ELECTRON TRANSFER SUBUNIT-RELATED"/>
    <property type="match status" value="1"/>
</dbReference>
<dbReference type="InterPro" id="IPR001709">
    <property type="entry name" value="Flavoprot_Pyr_Nucl_cyt_Rdtase"/>
</dbReference>
<dbReference type="PRINTS" id="PR00371">
    <property type="entry name" value="FPNCR"/>
</dbReference>
<dbReference type="GO" id="GO:0016491">
    <property type="term" value="F:oxidoreductase activity"/>
    <property type="evidence" value="ECO:0007669"/>
    <property type="project" value="InterPro"/>
</dbReference>
<keyword evidence="2" id="KW-1185">Reference proteome</keyword>
<dbReference type="SUPFAM" id="SSF63380">
    <property type="entry name" value="Riboflavin synthase domain-like"/>
    <property type="match status" value="1"/>
</dbReference>
<dbReference type="InterPro" id="IPR012165">
    <property type="entry name" value="Cyt_c3_hydrogenase_gsu"/>
</dbReference>
<dbReference type="PROSITE" id="PS51384">
    <property type="entry name" value="FAD_FR"/>
    <property type="match status" value="1"/>
</dbReference>
<dbReference type="GO" id="GO:0051537">
    <property type="term" value="F:2 iron, 2 sulfur cluster binding"/>
    <property type="evidence" value="ECO:0007669"/>
    <property type="project" value="UniProtKB-KW"/>
</dbReference>